<dbReference type="SUPFAM" id="SSF58100">
    <property type="entry name" value="Bacterial hemolysins"/>
    <property type="match status" value="1"/>
</dbReference>
<evidence type="ECO:0008006" key="6">
    <source>
        <dbReference type="Google" id="ProtNLM"/>
    </source>
</evidence>
<evidence type="ECO:0000259" key="3">
    <source>
        <dbReference type="Pfam" id="PF02994"/>
    </source>
</evidence>
<evidence type="ECO:0000313" key="5">
    <source>
        <dbReference type="Ensembl" id="ENSCCNP00000025845.1"/>
    </source>
</evidence>
<feature type="region of interest" description="Disordered" evidence="2">
    <location>
        <begin position="375"/>
        <end position="400"/>
    </location>
</feature>
<reference evidence="5" key="1">
    <citation type="submission" date="2023-09" db="UniProtKB">
        <authorList>
            <consortium name="Ensembl"/>
        </authorList>
    </citation>
    <scope>IDENTIFICATION</scope>
</reference>
<comment type="similarity">
    <text evidence="1">Belongs to the transposase 22 family.</text>
</comment>
<dbReference type="InterPro" id="IPR035300">
    <property type="entry name" value="L1_dsRBD"/>
</dbReference>
<feature type="compositionally biased region" description="Basic and acidic residues" evidence="2">
    <location>
        <begin position="132"/>
        <end position="153"/>
    </location>
</feature>
<feature type="domain" description="L1 transposable element RRM" evidence="3">
    <location>
        <begin position="206"/>
        <end position="303"/>
    </location>
</feature>
<dbReference type="Pfam" id="PF17490">
    <property type="entry name" value="Tnp_22_dsRBD"/>
    <property type="match status" value="1"/>
</dbReference>
<feature type="region of interest" description="Disordered" evidence="2">
    <location>
        <begin position="132"/>
        <end position="167"/>
    </location>
</feature>
<protein>
    <recommendedName>
        <fullName evidence="6">LINE-1 type transposase domain-containing protein 1</fullName>
    </recommendedName>
</protein>
<evidence type="ECO:0000259" key="4">
    <source>
        <dbReference type="Pfam" id="PF17490"/>
    </source>
</evidence>
<feature type="compositionally biased region" description="Basic and acidic residues" evidence="2">
    <location>
        <begin position="26"/>
        <end position="37"/>
    </location>
</feature>
<dbReference type="Ensembl" id="ENSCCNT00000032831.1">
    <property type="protein sequence ID" value="ENSCCNP00000025845.1"/>
    <property type="gene ID" value="ENSCCNG00000025161.1"/>
</dbReference>
<dbReference type="Gene3D" id="3.30.70.1820">
    <property type="entry name" value="L1 transposable element, RRM domain"/>
    <property type="match status" value="1"/>
</dbReference>
<dbReference type="InterPro" id="IPR042566">
    <property type="entry name" value="L1_C"/>
</dbReference>
<feature type="domain" description="L1 transposable element dsRBD-like" evidence="4">
    <location>
        <begin position="307"/>
        <end position="369"/>
    </location>
</feature>
<dbReference type="PANTHER" id="PTHR11505">
    <property type="entry name" value="L1 TRANSPOSABLE ELEMENT-RELATED"/>
    <property type="match status" value="1"/>
</dbReference>
<dbReference type="AlphaFoldDB" id="A0A8C0XG44"/>
<dbReference type="Gene3D" id="3.30.250.20">
    <property type="entry name" value="L1 transposable element, C-terminal domain"/>
    <property type="match status" value="1"/>
</dbReference>
<dbReference type="InterPro" id="IPR004244">
    <property type="entry name" value="Transposase_22"/>
</dbReference>
<feature type="region of interest" description="Disordered" evidence="2">
    <location>
        <begin position="1"/>
        <end position="49"/>
    </location>
</feature>
<dbReference type="InterPro" id="IPR043636">
    <property type="entry name" value="L1_RRM_dom"/>
</dbReference>
<evidence type="ECO:0000256" key="1">
    <source>
        <dbReference type="ARBA" id="ARBA00061640"/>
    </source>
</evidence>
<dbReference type="Gene3D" id="1.20.5.390">
    <property type="entry name" value="L1 transposable element, trimerization domain"/>
    <property type="match status" value="1"/>
</dbReference>
<dbReference type="FunFam" id="3.30.70.1820:FF:000002">
    <property type="entry name" value="LINE-1 retrotransposable element ORF1 protein"/>
    <property type="match status" value="1"/>
</dbReference>
<organism evidence="5">
    <name type="scientific">Castor canadensis</name>
    <name type="common">American beaver</name>
    <dbReference type="NCBI Taxonomy" id="51338"/>
    <lineage>
        <taxon>Eukaryota</taxon>
        <taxon>Metazoa</taxon>
        <taxon>Chordata</taxon>
        <taxon>Craniata</taxon>
        <taxon>Vertebrata</taxon>
        <taxon>Euteleostomi</taxon>
        <taxon>Mammalia</taxon>
        <taxon>Eutheria</taxon>
        <taxon>Euarchontoglires</taxon>
        <taxon>Glires</taxon>
        <taxon>Rodentia</taxon>
        <taxon>Castorimorpha</taxon>
        <taxon>Castoridae</taxon>
        <taxon>Castor</taxon>
    </lineage>
</organism>
<dbReference type="Pfam" id="PF02994">
    <property type="entry name" value="Transposase_22"/>
    <property type="match status" value="1"/>
</dbReference>
<sequence>MTGRQKKQGNQFPHSKKLVQEPEGNEENRNSDPDSNKMKINYAKGPNEAHKNNLKEDILQVLNENFIEMILDRVNQNVQETLKKFQDNKNREFEKAKEEIKETIEALYKHQSERENTMNKWINELRTKIDNNKEENSQDMENLRKKNETELQNKTEGQSSRIEQTEDRISELEDEMVIKGKTEELLIKQLKTCEKKMQELTDSIKRPNLRIMGIEEGEEVQAKGMRNIFNKIITENFPNLEKDIPIQMQEASRTPNRPDQNRTTPQHIIIKTTSSETKERILKAAREKKQVTYKGKPIKITADFSTETLKARRAWGEIFRALNENNFNPRILYPAKLSFKIDGAIKVFHDKQKLKQYVTTKPPLQKILQGILHTESDTQLNHEKAGSTKPQDKKKQDSRE</sequence>
<evidence type="ECO:0000256" key="2">
    <source>
        <dbReference type="SAM" id="MobiDB-lite"/>
    </source>
</evidence>
<accession>A0A8C0XG44</accession>
<name>A0A8C0XG44_CASCN</name>
<proteinExistence type="inferred from homology"/>